<dbReference type="InterPro" id="IPR036779">
    <property type="entry name" value="LysM_dom_sf"/>
</dbReference>
<evidence type="ECO:0000256" key="2">
    <source>
        <dbReference type="ARBA" id="ARBA00022729"/>
    </source>
</evidence>
<accession>A0A084G5H9</accession>
<dbReference type="PROSITE" id="PS51782">
    <property type="entry name" value="LYSM"/>
    <property type="match status" value="3"/>
</dbReference>
<dbReference type="SUPFAM" id="SSF54106">
    <property type="entry name" value="LysM domain"/>
    <property type="match status" value="1"/>
</dbReference>
<comment type="caution">
    <text evidence="7">The sequence shown here is derived from an EMBL/GenBank/DDBJ whole genome shotgun (WGS) entry which is preliminary data.</text>
</comment>
<sequence length="299" mass="33388">MMRRSLSSLTLLVASAISIALAQDTTPPVDNRTCPMMQLGQPNYCREWHIVVEGETCEDIWSQHRTWMTLADFFAWNPTVGKDCSGLYTGDYVCVDVPPQKALTITFPKPEKFTLPEYFSWTPAPLPTVDADFTPTPSHGPMPTNCISHYLVKAGETCDDVLADCELITREQFFEWNPVLGGNCYGLLADHYYCVFAFDKENLPLPATVKTKPENVPADSASNCVAWYRTTDGDDCYLISLIFSTFSEIDFKTWNPSVGSDCSSLEIGMYYCVPSPGVRPQGLRQSSRPSLRTISLQPL</sequence>
<dbReference type="GeneID" id="27724899"/>
<feature type="domain" description="LysM" evidence="6">
    <location>
        <begin position="47"/>
        <end position="95"/>
    </location>
</feature>
<evidence type="ECO:0000256" key="4">
    <source>
        <dbReference type="ARBA" id="ARBA00044955"/>
    </source>
</evidence>
<dbReference type="VEuPathDB" id="FungiDB:SAPIO_CDS5827"/>
<comment type="similarity">
    <text evidence="4">Belongs to the secreted LysM effector family.</text>
</comment>
<feature type="domain" description="LysM" evidence="6">
    <location>
        <begin position="226"/>
        <end position="273"/>
    </location>
</feature>
<dbReference type="Gene3D" id="3.10.350.10">
    <property type="entry name" value="LysM domain"/>
    <property type="match status" value="3"/>
</dbReference>
<reference evidence="7 8" key="1">
    <citation type="journal article" date="2014" name="Genome Announc.">
        <title>Draft genome sequence of the pathogenic fungus Scedosporium apiospermum.</title>
        <authorList>
            <person name="Vandeputte P."/>
            <person name="Ghamrawi S."/>
            <person name="Rechenmann M."/>
            <person name="Iltis A."/>
            <person name="Giraud S."/>
            <person name="Fleury M."/>
            <person name="Thornton C."/>
            <person name="Delhaes L."/>
            <person name="Meyer W."/>
            <person name="Papon N."/>
            <person name="Bouchara J.P."/>
        </authorList>
    </citation>
    <scope>NUCLEOTIDE SEQUENCE [LARGE SCALE GENOMIC DNA]</scope>
    <source>
        <strain evidence="7 8">IHEM 14462</strain>
    </source>
</reference>
<feature type="chain" id="PRO_5001775232" description="LysM domain-containing protein" evidence="5">
    <location>
        <begin position="23"/>
        <end position="299"/>
    </location>
</feature>
<dbReference type="EMBL" id="JOWA01000099">
    <property type="protein sequence ID" value="KEZ42591.1"/>
    <property type="molecule type" value="Genomic_DNA"/>
</dbReference>
<protein>
    <recommendedName>
        <fullName evidence="6">LysM domain-containing protein</fullName>
    </recommendedName>
</protein>
<dbReference type="Proteomes" id="UP000028545">
    <property type="component" value="Unassembled WGS sequence"/>
</dbReference>
<dbReference type="HOGENOM" id="CLU_010591_0_0_1"/>
<dbReference type="SMART" id="SM00257">
    <property type="entry name" value="LysM"/>
    <property type="match status" value="1"/>
</dbReference>
<feature type="domain" description="LysM" evidence="6">
    <location>
        <begin position="148"/>
        <end position="195"/>
    </location>
</feature>
<evidence type="ECO:0000259" key="6">
    <source>
        <dbReference type="PROSITE" id="PS51782"/>
    </source>
</evidence>
<organism evidence="7 8">
    <name type="scientific">Pseudallescheria apiosperma</name>
    <name type="common">Scedosporium apiospermum</name>
    <dbReference type="NCBI Taxonomy" id="563466"/>
    <lineage>
        <taxon>Eukaryota</taxon>
        <taxon>Fungi</taxon>
        <taxon>Dikarya</taxon>
        <taxon>Ascomycota</taxon>
        <taxon>Pezizomycotina</taxon>
        <taxon>Sordariomycetes</taxon>
        <taxon>Hypocreomycetidae</taxon>
        <taxon>Microascales</taxon>
        <taxon>Microascaceae</taxon>
        <taxon>Scedosporium</taxon>
    </lineage>
</organism>
<dbReference type="InterPro" id="IPR052210">
    <property type="entry name" value="LysM1-like"/>
</dbReference>
<dbReference type="CDD" id="cd00118">
    <property type="entry name" value="LysM"/>
    <property type="match status" value="1"/>
</dbReference>
<keyword evidence="3" id="KW-0843">Virulence</keyword>
<evidence type="ECO:0000313" key="8">
    <source>
        <dbReference type="Proteomes" id="UP000028545"/>
    </source>
</evidence>
<dbReference type="RefSeq" id="XP_016642390.1">
    <property type="nucleotide sequence ID" value="XM_016788074.1"/>
</dbReference>
<evidence type="ECO:0000256" key="5">
    <source>
        <dbReference type="SAM" id="SignalP"/>
    </source>
</evidence>
<proteinExistence type="inferred from homology"/>
<gene>
    <name evidence="7" type="ORF">SAPIO_CDS5827</name>
</gene>
<keyword evidence="8" id="KW-1185">Reference proteome</keyword>
<dbReference type="GO" id="GO:0008061">
    <property type="term" value="F:chitin binding"/>
    <property type="evidence" value="ECO:0007669"/>
    <property type="project" value="UniProtKB-KW"/>
</dbReference>
<name>A0A084G5H9_PSEDA</name>
<dbReference type="AlphaFoldDB" id="A0A084G5H9"/>
<dbReference type="OrthoDB" id="2281372at2759"/>
<dbReference type="OMA" id="CTKYHLV"/>
<dbReference type="InterPro" id="IPR018392">
    <property type="entry name" value="LysM"/>
</dbReference>
<dbReference type="PANTHER" id="PTHR34997">
    <property type="entry name" value="AM15"/>
    <property type="match status" value="1"/>
</dbReference>
<keyword evidence="1" id="KW-0147">Chitin-binding</keyword>
<evidence type="ECO:0000313" key="7">
    <source>
        <dbReference type="EMBL" id="KEZ42591.1"/>
    </source>
</evidence>
<dbReference type="PANTHER" id="PTHR34997:SF2">
    <property type="entry name" value="LYSM DOMAIN-CONTAINING PROTEIN-RELATED"/>
    <property type="match status" value="1"/>
</dbReference>
<dbReference type="KEGG" id="sapo:SAPIO_CDS5827"/>
<keyword evidence="2 5" id="KW-0732">Signal</keyword>
<feature type="signal peptide" evidence="5">
    <location>
        <begin position="1"/>
        <end position="22"/>
    </location>
</feature>
<evidence type="ECO:0000256" key="3">
    <source>
        <dbReference type="ARBA" id="ARBA00023026"/>
    </source>
</evidence>
<evidence type="ECO:0000256" key="1">
    <source>
        <dbReference type="ARBA" id="ARBA00022669"/>
    </source>
</evidence>
<dbReference type="Pfam" id="PF01476">
    <property type="entry name" value="LysM"/>
    <property type="match status" value="1"/>
</dbReference>